<evidence type="ECO:0000313" key="7">
    <source>
        <dbReference type="Proteomes" id="UP001385951"/>
    </source>
</evidence>
<evidence type="ECO:0000256" key="5">
    <source>
        <dbReference type="SAM" id="MobiDB-lite"/>
    </source>
</evidence>
<dbReference type="PANTHER" id="PTHR24223">
    <property type="entry name" value="ATP-BINDING CASSETTE SUB-FAMILY C"/>
    <property type="match status" value="1"/>
</dbReference>
<sequence length="118" mass="13676">MITSFRPPNHWPDKGAIKFVNYTTKYRENLDPVLKNINLEFKGHEKIGIVGRTGADSQTIVGTVRQNIDPFDQYTDDKLWEVLELAHLKTHVENMKTEPTEKEKEEGRKEEDCIEFGS</sequence>
<comment type="caution">
    <text evidence="6">The sequence shown here is derived from an EMBL/GenBank/DDBJ whole genome shotgun (WGS) entry which is preliminary data.</text>
</comment>
<dbReference type="Proteomes" id="UP001385951">
    <property type="component" value="Unassembled WGS sequence"/>
</dbReference>
<gene>
    <name evidence="6" type="ORF">QCA50_012993</name>
</gene>
<feature type="region of interest" description="Disordered" evidence="5">
    <location>
        <begin position="95"/>
        <end position="118"/>
    </location>
</feature>
<comment type="subcellular location">
    <subcellularLocation>
        <location evidence="1">Endomembrane system</location>
        <topology evidence="1">Multi-pass membrane protein</topology>
    </subcellularLocation>
</comment>
<keyword evidence="4" id="KW-0067">ATP-binding</keyword>
<proteinExistence type="predicted"/>
<protein>
    <submittedName>
        <fullName evidence="6">Uncharacterized protein</fullName>
    </submittedName>
</protein>
<organism evidence="6 7">
    <name type="scientific">Cerrena zonata</name>
    <dbReference type="NCBI Taxonomy" id="2478898"/>
    <lineage>
        <taxon>Eukaryota</taxon>
        <taxon>Fungi</taxon>
        <taxon>Dikarya</taxon>
        <taxon>Basidiomycota</taxon>
        <taxon>Agaricomycotina</taxon>
        <taxon>Agaricomycetes</taxon>
        <taxon>Polyporales</taxon>
        <taxon>Cerrenaceae</taxon>
        <taxon>Cerrena</taxon>
    </lineage>
</organism>
<accession>A0AAW0FXJ4</accession>
<dbReference type="AlphaFoldDB" id="A0AAW0FXJ4"/>
<dbReference type="PANTHER" id="PTHR24223:SF443">
    <property type="entry name" value="MULTIDRUG-RESISTANCE LIKE PROTEIN 1, ISOFORM I"/>
    <property type="match status" value="1"/>
</dbReference>
<dbReference type="GO" id="GO:0042626">
    <property type="term" value="F:ATPase-coupled transmembrane transporter activity"/>
    <property type="evidence" value="ECO:0007669"/>
    <property type="project" value="TreeGrafter"/>
</dbReference>
<dbReference type="EMBL" id="JASBNA010000028">
    <property type="protein sequence ID" value="KAK7684017.1"/>
    <property type="molecule type" value="Genomic_DNA"/>
</dbReference>
<evidence type="ECO:0000313" key="6">
    <source>
        <dbReference type="EMBL" id="KAK7684017.1"/>
    </source>
</evidence>
<dbReference type="GO" id="GO:0012505">
    <property type="term" value="C:endomembrane system"/>
    <property type="evidence" value="ECO:0007669"/>
    <property type="project" value="UniProtKB-SubCell"/>
</dbReference>
<keyword evidence="2" id="KW-0677">Repeat</keyword>
<feature type="compositionally biased region" description="Basic and acidic residues" evidence="5">
    <location>
        <begin position="95"/>
        <end position="111"/>
    </location>
</feature>
<keyword evidence="7" id="KW-1185">Reference proteome</keyword>
<reference evidence="6 7" key="1">
    <citation type="submission" date="2022-09" db="EMBL/GenBank/DDBJ databases">
        <authorList>
            <person name="Palmer J.M."/>
        </authorList>
    </citation>
    <scope>NUCLEOTIDE SEQUENCE [LARGE SCALE GENOMIC DNA]</scope>
    <source>
        <strain evidence="6 7">DSM 7382</strain>
    </source>
</reference>
<evidence type="ECO:0000256" key="1">
    <source>
        <dbReference type="ARBA" id="ARBA00004127"/>
    </source>
</evidence>
<evidence type="ECO:0000256" key="2">
    <source>
        <dbReference type="ARBA" id="ARBA00022737"/>
    </source>
</evidence>
<keyword evidence="3" id="KW-0547">Nucleotide-binding</keyword>
<evidence type="ECO:0000256" key="4">
    <source>
        <dbReference type="ARBA" id="ARBA00022840"/>
    </source>
</evidence>
<dbReference type="Gene3D" id="3.40.50.300">
    <property type="entry name" value="P-loop containing nucleotide triphosphate hydrolases"/>
    <property type="match status" value="1"/>
</dbReference>
<evidence type="ECO:0000256" key="3">
    <source>
        <dbReference type="ARBA" id="ARBA00022741"/>
    </source>
</evidence>
<dbReference type="SUPFAM" id="SSF52540">
    <property type="entry name" value="P-loop containing nucleoside triphosphate hydrolases"/>
    <property type="match status" value="1"/>
</dbReference>
<name>A0AAW0FXJ4_9APHY</name>
<dbReference type="GO" id="GO:0016020">
    <property type="term" value="C:membrane"/>
    <property type="evidence" value="ECO:0007669"/>
    <property type="project" value="TreeGrafter"/>
</dbReference>
<dbReference type="InterPro" id="IPR050173">
    <property type="entry name" value="ABC_transporter_C-like"/>
</dbReference>
<dbReference type="InterPro" id="IPR027417">
    <property type="entry name" value="P-loop_NTPase"/>
</dbReference>
<dbReference type="GO" id="GO:0005524">
    <property type="term" value="F:ATP binding"/>
    <property type="evidence" value="ECO:0007669"/>
    <property type="project" value="UniProtKB-KW"/>
</dbReference>